<dbReference type="Proteomes" id="UP000277864">
    <property type="component" value="Unassembled WGS sequence"/>
</dbReference>
<feature type="transmembrane region" description="Helical" evidence="1">
    <location>
        <begin position="12"/>
        <end position="32"/>
    </location>
</feature>
<reference evidence="2 3" key="1">
    <citation type="submission" date="2018-03" db="EMBL/GenBank/DDBJ databases">
        <authorList>
            <person name="Gulvik C.A."/>
        </authorList>
    </citation>
    <scope>NUCLEOTIDE SEQUENCE [LARGE SCALE GENOMIC DNA]</scope>
    <source>
        <strain evidence="2 3">JCM 31581</strain>
    </source>
</reference>
<gene>
    <name evidence="2" type="ORF">C7P63_07165</name>
</gene>
<dbReference type="EMBL" id="PXZH01000003">
    <property type="protein sequence ID" value="RST89063.1"/>
    <property type="molecule type" value="Genomic_DNA"/>
</dbReference>
<comment type="caution">
    <text evidence="2">The sequence shown here is derived from an EMBL/GenBank/DDBJ whole genome shotgun (WGS) entry which is preliminary data.</text>
</comment>
<dbReference type="RefSeq" id="WP_125943490.1">
    <property type="nucleotide sequence ID" value="NZ_PXZH01000003.1"/>
</dbReference>
<evidence type="ECO:0000313" key="3">
    <source>
        <dbReference type="Proteomes" id="UP000277864"/>
    </source>
</evidence>
<feature type="transmembrane region" description="Helical" evidence="1">
    <location>
        <begin position="85"/>
        <end position="103"/>
    </location>
</feature>
<feature type="transmembrane region" description="Helical" evidence="1">
    <location>
        <begin position="123"/>
        <end position="144"/>
    </location>
</feature>
<protein>
    <submittedName>
        <fullName evidence="2">Uncharacterized protein</fullName>
    </submittedName>
</protein>
<keyword evidence="1" id="KW-1133">Transmembrane helix</keyword>
<feature type="transmembrane region" description="Helical" evidence="1">
    <location>
        <begin position="52"/>
        <end position="73"/>
    </location>
</feature>
<keyword evidence="1" id="KW-0812">Transmembrane</keyword>
<name>A0A3R9YDZ7_9ENTE</name>
<organism evidence="2 3">
    <name type="scientific">Vagococcus humatus</name>
    <dbReference type="NCBI Taxonomy" id="1889241"/>
    <lineage>
        <taxon>Bacteria</taxon>
        <taxon>Bacillati</taxon>
        <taxon>Bacillota</taxon>
        <taxon>Bacilli</taxon>
        <taxon>Lactobacillales</taxon>
        <taxon>Enterococcaceae</taxon>
        <taxon>Vagococcus</taxon>
    </lineage>
</organism>
<sequence length="147" mass="16695">MIIKTLTKSLIAFTLGVSLFVIGLVITNMALTPNYAEITNFHLFLSSVTWNFLGYFTPFIGYFFVIALIYAILKKQLAIQSKSSLFFAHFFMVILTSLAPLILDYVRYLQLTHKLHTNINFSGYNFLFILIIAVLVGGLAIPLFRKD</sequence>
<evidence type="ECO:0000313" key="2">
    <source>
        <dbReference type="EMBL" id="RST89063.1"/>
    </source>
</evidence>
<keyword evidence="1" id="KW-0472">Membrane</keyword>
<keyword evidence="3" id="KW-1185">Reference proteome</keyword>
<proteinExistence type="predicted"/>
<dbReference type="AlphaFoldDB" id="A0A3R9YDZ7"/>
<accession>A0A3R9YDZ7</accession>
<evidence type="ECO:0000256" key="1">
    <source>
        <dbReference type="SAM" id="Phobius"/>
    </source>
</evidence>